<dbReference type="PANTHER" id="PTHR33116:SF80">
    <property type="entry name" value="REVERSE TRANSCRIPTASE ZINC-BINDING DOMAIN-CONTAINING PROTEIN"/>
    <property type="match status" value="1"/>
</dbReference>
<sequence>MNGELAGFFKGEKGLRQGDCLSPYLFIMVLEVLSRMLDLRAKKGKFSAHPLCISPCLTHLAFADDLLVFSDGSHHSLSGVCDILQLFHSFIGLDMNPVKSELFFGGFNEILGVAPKLHQPVSAYSSVVHSKDNEPVAFLDRQKNATSSARGARVAWLDLCKTKHEGGLGICSLEEFTTLFRLKQVWHPFTRSGSLWVRWLDFNVFGHRNYWLMESSPRLSSNIRKMIELKPTFKRLVHFKVSWDQGSFVSPKGLRFGRLLAMNTGSCLMQGLTK</sequence>
<reference evidence="3" key="2">
    <citation type="submission" date="2025-08" db="UniProtKB">
        <authorList>
            <consortium name="RefSeq"/>
        </authorList>
    </citation>
    <scope>IDENTIFICATION</scope>
    <source>
        <tissue evidence="3">Leaf</tissue>
    </source>
</reference>
<protein>
    <submittedName>
        <fullName evidence="3">Uncharacterized protein LOC104709726</fullName>
    </submittedName>
</protein>
<name>A0ABM0TD79_CAMSA</name>
<reference evidence="2" key="1">
    <citation type="journal article" date="2014" name="Nat. Commun.">
        <title>The emerging biofuel crop Camelina sativa retains a highly undifferentiated hexaploid genome structure.</title>
        <authorList>
            <person name="Kagale S."/>
            <person name="Koh C."/>
            <person name="Nixon J."/>
            <person name="Bollina V."/>
            <person name="Clarke W.E."/>
            <person name="Tuteja R."/>
            <person name="Spillane C."/>
            <person name="Robinson S.J."/>
            <person name="Links M.G."/>
            <person name="Clarke C."/>
            <person name="Higgins E.E."/>
            <person name="Huebert T."/>
            <person name="Sharpe A.G."/>
            <person name="Parkin I.A."/>
        </authorList>
    </citation>
    <scope>NUCLEOTIDE SEQUENCE [LARGE SCALE GENOMIC DNA]</scope>
    <source>
        <strain evidence="2">cv. DH55</strain>
    </source>
</reference>
<keyword evidence="2" id="KW-1185">Reference proteome</keyword>
<evidence type="ECO:0000313" key="3">
    <source>
        <dbReference type="RefSeq" id="XP_010424593.1"/>
    </source>
</evidence>
<evidence type="ECO:0000313" key="2">
    <source>
        <dbReference type="Proteomes" id="UP000694864"/>
    </source>
</evidence>
<dbReference type="SUPFAM" id="SSF56672">
    <property type="entry name" value="DNA/RNA polymerases"/>
    <property type="match status" value="1"/>
</dbReference>
<dbReference type="Pfam" id="PF00078">
    <property type="entry name" value="RVT_1"/>
    <property type="match status" value="1"/>
</dbReference>
<gene>
    <name evidence="3" type="primary">LOC104709726</name>
</gene>
<evidence type="ECO:0000259" key="1">
    <source>
        <dbReference type="PROSITE" id="PS50878"/>
    </source>
</evidence>
<dbReference type="RefSeq" id="XP_010424593.1">
    <property type="nucleotide sequence ID" value="XM_010426291.1"/>
</dbReference>
<dbReference type="Proteomes" id="UP000694864">
    <property type="component" value="Chromosome 8"/>
</dbReference>
<dbReference type="PROSITE" id="PS50878">
    <property type="entry name" value="RT_POL"/>
    <property type="match status" value="1"/>
</dbReference>
<dbReference type="GeneID" id="104709726"/>
<organism evidence="2 3">
    <name type="scientific">Camelina sativa</name>
    <name type="common">False flax</name>
    <name type="synonym">Myagrum sativum</name>
    <dbReference type="NCBI Taxonomy" id="90675"/>
    <lineage>
        <taxon>Eukaryota</taxon>
        <taxon>Viridiplantae</taxon>
        <taxon>Streptophyta</taxon>
        <taxon>Embryophyta</taxon>
        <taxon>Tracheophyta</taxon>
        <taxon>Spermatophyta</taxon>
        <taxon>Magnoliopsida</taxon>
        <taxon>eudicotyledons</taxon>
        <taxon>Gunneridae</taxon>
        <taxon>Pentapetalae</taxon>
        <taxon>rosids</taxon>
        <taxon>malvids</taxon>
        <taxon>Brassicales</taxon>
        <taxon>Brassicaceae</taxon>
        <taxon>Camelineae</taxon>
        <taxon>Camelina</taxon>
    </lineage>
</organism>
<accession>A0ABM0TD79</accession>
<dbReference type="PANTHER" id="PTHR33116">
    <property type="entry name" value="REVERSE TRANSCRIPTASE ZINC-BINDING DOMAIN-CONTAINING PROTEIN-RELATED-RELATED"/>
    <property type="match status" value="1"/>
</dbReference>
<dbReference type="InterPro" id="IPR043502">
    <property type="entry name" value="DNA/RNA_pol_sf"/>
</dbReference>
<dbReference type="InterPro" id="IPR000477">
    <property type="entry name" value="RT_dom"/>
</dbReference>
<proteinExistence type="predicted"/>
<feature type="domain" description="Reverse transcriptase" evidence="1">
    <location>
        <begin position="1"/>
        <end position="115"/>
    </location>
</feature>